<dbReference type="Pfam" id="PF03151">
    <property type="entry name" value="TPT"/>
    <property type="match status" value="1"/>
</dbReference>
<organism evidence="11 12">
    <name type="scientific">Teratosphaeria destructans</name>
    <dbReference type="NCBI Taxonomy" id="418781"/>
    <lineage>
        <taxon>Eukaryota</taxon>
        <taxon>Fungi</taxon>
        <taxon>Dikarya</taxon>
        <taxon>Ascomycota</taxon>
        <taxon>Pezizomycotina</taxon>
        <taxon>Dothideomycetes</taxon>
        <taxon>Dothideomycetidae</taxon>
        <taxon>Mycosphaerellales</taxon>
        <taxon>Teratosphaeriaceae</taxon>
        <taxon>Teratosphaeria</taxon>
    </lineage>
</organism>
<feature type="transmembrane region" description="Helical" evidence="9">
    <location>
        <begin position="394"/>
        <end position="417"/>
    </location>
</feature>
<feature type="transmembrane region" description="Helical" evidence="9">
    <location>
        <begin position="347"/>
        <end position="365"/>
    </location>
</feature>
<dbReference type="PANTHER" id="PTHR11132">
    <property type="entry name" value="SOLUTE CARRIER FAMILY 35"/>
    <property type="match status" value="1"/>
</dbReference>
<reference evidence="11 12" key="1">
    <citation type="journal article" date="2018" name="IMA Fungus">
        <title>IMA Genome-F 10: Nine draft genome sequences of Claviceps purpurea s.lat., including C. arundinis, C. humidiphila, and C. cf. spartinae, pseudomolecules for the pitch canker pathogen Fusarium circinatum, draft genome of Davidsoniella eucalypti, Grosmannia galeiformis, Quambalaria eucalypti, and Teratosphaeria destructans.</title>
        <authorList>
            <person name="Wingfield B.D."/>
            <person name="Liu M."/>
            <person name="Nguyen H.D."/>
            <person name="Lane F.A."/>
            <person name="Morgan S.W."/>
            <person name="De Vos L."/>
            <person name="Wilken P.M."/>
            <person name="Duong T.A."/>
            <person name="Aylward J."/>
            <person name="Coetzee M.P."/>
            <person name="Dadej K."/>
            <person name="De Beer Z.W."/>
            <person name="Findlay W."/>
            <person name="Havenga M."/>
            <person name="Kolarik M."/>
            <person name="Menzies J.G."/>
            <person name="Naidoo K."/>
            <person name="Pochopski O."/>
            <person name="Shoukouhi P."/>
            <person name="Santana Q.C."/>
            <person name="Seifert K.A."/>
            <person name="Soal N."/>
            <person name="Steenkamp E.T."/>
            <person name="Tatham C.T."/>
            <person name="van der Nest M.A."/>
            <person name="Wingfield M.J."/>
        </authorList>
    </citation>
    <scope>NUCLEOTIDE SEQUENCE [LARGE SCALE GENOMIC DNA]</scope>
    <source>
        <strain evidence="11">CMW44962</strain>
    </source>
</reference>
<dbReference type="Proteomes" id="UP001138500">
    <property type="component" value="Unassembled WGS sequence"/>
</dbReference>
<reference evidence="11 12" key="2">
    <citation type="journal article" date="2021" name="Curr. Genet.">
        <title>Genetic response to nitrogen starvation in the aggressive Eucalyptus foliar pathogen Teratosphaeria destructans.</title>
        <authorList>
            <person name="Havenga M."/>
            <person name="Wingfield B.D."/>
            <person name="Wingfield M.J."/>
            <person name="Dreyer L.L."/>
            <person name="Roets F."/>
            <person name="Aylward J."/>
        </authorList>
    </citation>
    <scope>NUCLEOTIDE SEQUENCE [LARGE SCALE GENOMIC DNA]</scope>
    <source>
        <strain evidence="11">CMW44962</strain>
    </source>
</reference>
<feature type="transmembrane region" description="Helical" evidence="9">
    <location>
        <begin position="225"/>
        <end position="247"/>
    </location>
</feature>
<evidence type="ECO:0000256" key="3">
    <source>
        <dbReference type="ARBA" id="ARBA00010425"/>
    </source>
</evidence>
<accession>A0A9W7SSM1</accession>
<comment type="caution">
    <text evidence="11">The sequence shown here is derived from an EMBL/GenBank/DDBJ whole genome shotgun (WGS) entry which is preliminary data.</text>
</comment>
<evidence type="ECO:0000256" key="1">
    <source>
        <dbReference type="ARBA" id="ARBA00003420"/>
    </source>
</evidence>
<evidence type="ECO:0000313" key="11">
    <source>
        <dbReference type="EMBL" id="KAH9828016.1"/>
    </source>
</evidence>
<evidence type="ECO:0000256" key="4">
    <source>
        <dbReference type="ARBA" id="ARBA00011182"/>
    </source>
</evidence>
<dbReference type="AlphaFoldDB" id="A0A9W7SSM1"/>
<feature type="transmembrane region" description="Helical" evidence="9">
    <location>
        <begin position="76"/>
        <end position="96"/>
    </location>
</feature>
<feature type="region of interest" description="Disordered" evidence="8">
    <location>
        <begin position="40"/>
        <end position="65"/>
    </location>
</feature>
<feature type="transmembrane region" description="Helical" evidence="9">
    <location>
        <begin position="320"/>
        <end position="341"/>
    </location>
</feature>
<sequence length="449" mass="48574">PEATHEPCARLRVNPAAPRASIAPASHLTASHIMSMNEKDRISGDQGRQGPDAPTLPTVNPDAIKEAPPPPALHPAFYIGTWISLSSSVILFNKWILDSANFHFPVFLTTWHLLFATVMTQLMARFTTTLDSRKKVPMTGQIYLRKIVPIGAMFSLSLICGNLTYLYLSVSFIQMLKATMPIAVLLTSWIMRVSEPSLKTLGNVSLIVVGVIIASYGELQFVMTGFLYQVGGIVFEAIRLVMVQQLLSGSEFKMDPLVSLYYFAPICALMNGVTALFFEIPKMTLGDFQSVGYSVLLLNAMVAFALNVSVVFLIGRTSSLAMTLSGVLKDILLVAASLIIFRDPVSPVQAFGYSLALCGLVYYKLGAEKIKDYMGQGQRAWADYGVRHPALRRVIVLGLVLTTIFVLLGGIAGSGLVPAGYDPTRGYVQNKVDGLLGSGADAKSAQLGA</sequence>
<protein>
    <submittedName>
        <fullName evidence="11">Sugar phosphate/phosphate translocator</fullName>
    </submittedName>
</protein>
<comment type="subcellular location">
    <subcellularLocation>
        <location evidence="2">Endoplasmic reticulum membrane</location>
        <topology evidence="2">Multi-pass membrane protein</topology>
    </subcellularLocation>
</comment>
<comment type="function">
    <text evidence="1">Involved in the import of GDP-mannose from the cytoplasm into the Golgi lumen.</text>
</comment>
<feature type="transmembrane region" description="Helical" evidence="9">
    <location>
        <begin position="259"/>
        <end position="278"/>
    </location>
</feature>
<evidence type="ECO:0000256" key="8">
    <source>
        <dbReference type="SAM" id="MobiDB-lite"/>
    </source>
</evidence>
<keyword evidence="6 9" id="KW-1133">Transmembrane helix</keyword>
<feature type="domain" description="Sugar phosphate transporter" evidence="10">
    <location>
        <begin position="76"/>
        <end position="363"/>
    </location>
</feature>
<gene>
    <name evidence="11" type="ORF">Tdes44962_MAKER09494</name>
</gene>
<dbReference type="InterPro" id="IPR004853">
    <property type="entry name" value="Sugar_P_trans_dom"/>
</dbReference>
<name>A0A9W7SSM1_9PEZI</name>
<comment type="similarity">
    <text evidence="3">Belongs to the TPT transporter family. SLC35D subfamily.</text>
</comment>
<evidence type="ECO:0000256" key="2">
    <source>
        <dbReference type="ARBA" id="ARBA00004477"/>
    </source>
</evidence>
<evidence type="ECO:0000256" key="9">
    <source>
        <dbReference type="SAM" id="Phobius"/>
    </source>
</evidence>
<feature type="transmembrane region" description="Helical" evidence="9">
    <location>
        <begin position="200"/>
        <end position="219"/>
    </location>
</feature>
<dbReference type="OrthoDB" id="6418713at2759"/>
<keyword evidence="7 9" id="KW-0472">Membrane</keyword>
<dbReference type="GO" id="GO:0005789">
    <property type="term" value="C:endoplasmic reticulum membrane"/>
    <property type="evidence" value="ECO:0007669"/>
    <property type="project" value="UniProtKB-SubCell"/>
</dbReference>
<dbReference type="InterPro" id="IPR050186">
    <property type="entry name" value="TPT_transporter"/>
</dbReference>
<feature type="non-terminal residue" evidence="11">
    <location>
        <position position="1"/>
    </location>
</feature>
<evidence type="ECO:0000313" key="12">
    <source>
        <dbReference type="Proteomes" id="UP001138500"/>
    </source>
</evidence>
<evidence type="ECO:0000259" key="10">
    <source>
        <dbReference type="Pfam" id="PF03151"/>
    </source>
</evidence>
<keyword evidence="5 9" id="KW-0812">Transmembrane</keyword>
<dbReference type="EMBL" id="RIBY02001835">
    <property type="protein sequence ID" value="KAH9828016.1"/>
    <property type="molecule type" value="Genomic_DNA"/>
</dbReference>
<proteinExistence type="inferred from homology"/>
<comment type="subunit">
    <text evidence="4">Homooligomer.</text>
</comment>
<evidence type="ECO:0000256" key="7">
    <source>
        <dbReference type="ARBA" id="ARBA00023136"/>
    </source>
</evidence>
<evidence type="ECO:0000256" key="6">
    <source>
        <dbReference type="ARBA" id="ARBA00022989"/>
    </source>
</evidence>
<feature type="transmembrane region" description="Helical" evidence="9">
    <location>
        <begin position="290"/>
        <end position="313"/>
    </location>
</feature>
<feature type="transmembrane region" description="Helical" evidence="9">
    <location>
        <begin position="147"/>
        <end position="168"/>
    </location>
</feature>
<feature type="transmembrane region" description="Helical" evidence="9">
    <location>
        <begin position="102"/>
        <end position="126"/>
    </location>
</feature>
<evidence type="ECO:0000256" key="5">
    <source>
        <dbReference type="ARBA" id="ARBA00022692"/>
    </source>
</evidence>
<keyword evidence="12" id="KW-1185">Reference proteome</keyword>